<evidence type="ECO:0000256" key="5">
    <source>
        <dbReference type="ARBA" id="ARBA00032875"/>
    </source>
</evidence>
<dbReference type="PANTHER" id="PTHR43272:SF32">
    <property type="entry name" value="AMP-DEPENDENT SYNTHETASE_LIGASE DOMAIN-CONTAINING PROTEIN"/>
    <property type="match status" value="1"/>
</dbReference>
<dbReference type="AlphaFoldDB" id="A0A841E5P2"/>
<evidence type="ECO:0000313" key="9">
    <source>
        <dbReference type="Proteomes" id="UP000578077"/>
    </source>
</evidence>
<dbReference type="Proteomes" id="UP000578077">
    <property type="component" value="Unassembled WGS sequence"/>
</dbReference>
<dbReference type="Gene3D" id="3.40.50.12780">
    <property type="entry name" value="N-terminal domain of ligase-like"/>
    <property type="match status" value="1"/>
</dbReference>
<dbReference type="RefSeq" id="WP_184632698.1">
    <property type="nucleotide sequence ID" value="NZ_BAABKT010000044.1"/>
</dbReference>
<dbReference type="PANTHER" id="PTHR43272">
    <property type="entry name" value="LONG-CHAIN-FATTY-ACID--COA LIGASE"/>
    <property type="match status" value="1"/>
</dbReference>
<dbReference type="InterPro" id="IPR042099">
    <property type="entry name" value="ANL_N_sf"/>
</dbReference>
<comment type="similarity">
    <text evidence="1">Belongs to the ATP-dependent AMP-binding enzyme family.</text>
</comment>
<comment type="caution">
    <text evidence="8">The sequence shown here is derived from an EMBL/GenBank/DDBJ whole genome shotgun (WGS) entry which is preliminary data.</text>
</comment>
<dbReference type="GO" id="GO:0016020">
    <property type="term" value="C:membrane"/>
    <property type="evidence" value="ECO:0007669"/>
    <property type="project" value="TreeGrafter"/>
</dbReference>
<sequence length="638" mass="68052">MRHTAGGTGVDVLGERRDVDAEIAGLTLVDWLRQAAEEHGDRPALSRRGACEGADETEEGAEAEGITLTWAQYRRAALETAAGLAECGLLPGEVVALMLPNRPEHLVADMGAVHAGGVPLTVYATFPPEQVAYVADDCGASVAVLEGAAELERWRPALEAPSRLHTVVLLDDEAVPDGPGPGGTAFVGWSGFRRRGRDAYAADPAPVHERMSALRPEDTAALLYTSGTTGTPKGVPQTHRQVLFQATSTLRANDLPVGGSSISYLPLAHIAERVLSVYLPLRIAGHLHFCPDPARLGAYLNTVRPHALFGVPRVWEKLQSSLAAALAAAPEERRAAVDEAAETARAYLEAGQYGRSRSAALERRFAEAEAAVLAPIRSLVGLDRCTSFTTAAAPMPADTLRFFSGLGVLVRDVYGMTENCGAVALNRDGAYKFGSVGRPSEGMEAAVADDGEILVRGPVNTAGYLNRPGDTEALFDPEGWLHTGDLGRVDDDGFLYVVDRKKELIVTAGGENIAPAPVENLLKENVLIGQAMACGDGRPYPVALLTLDAETVPGWARARGIADTGPAALAENPQVRQEVQRAVDTANARLARVQQVKRWRLLPVEWTVESGELTPSLKLRRRVVQETYADAIDGLYAD</sequence>
<name>A0A841E5P2_9ACTN</name>
<dbReference type="Pfam" id="PF00501">
    <property type="entry name" value="AMP-binding"/>
    <property type="match status" value="1"/>
</dbReference>
<feature type="compositionally biased region" description="Acidic residues" evidence="6">
    <location>
        <begin position="53"/>
        <end position="62"/>
    </location>
</feature>
<dbReference type="CDD" id="cd05907">
    <property type="entry name" value="VL_LC_FACS_like"/>
    <property type="match status" value="1"/>
</dbReference>
<reference evidence="8 9" key="1">
    <citation type="submission" date="2020-08" db="EMBL/GenBank/DDBJ databases">
        <title>Sequencing the genomes of 1000 actinobacteria strains.</title>
        <authorList>
            <person name="Klenk H.-P."/>
        </authorList>
    </citation>
    <scope>NUCLEOTIDE SEQUENCE [LARGE SCALE GENOMIC DNA]</scope>
    <source>
        <strain evidence="8 9">DSM 44593</strain>
    </source>
</reference>
<feature type="region of interest" description="Disordered" evidence="6">
    <location>
        <begin position="42"/>
        <end position="62"/>
    </location>
</feature>
<evidence type="ECO:0000313" key="8">
    <source>
        <dbReference type="EMBL" id="MBB5996508.1"/>
    </source>
</evidence>
<keyword evidence="4" id="KW-0443">Lipid metabolism</keyword>
<organism evidence="8 9">
    <name type="scientific">Streptomonospora salina</name>
    <dbReference type="NCBI Taxonomy" id="104205"/>
    <lineage>
        <taxon>Bacteria</taxon>
        <taxon>Bacillati</taxon>
        <taxon>Actinomycetota</taxon>
        <taxon>Actinomycetes</taxon>
        <taxon>Streptosporangiales</taxon>
        <taxon>Nocardiopsidaceae</taxon>
        <taxon>Streptomonospora</taxon>
    </lineage>
</organism>
<dbReference type="Pfam" id="PF23562">
    <property type="entry name" value="AMP-binding_C_3"/>
    <property type="match status" value="1"/>
</dbReference>
<feature type="domain" description="AMP-dependent synthetase/ligase" evidence="7">
    <location>
        <begin position="33"/>
        <end position="465"/>
    </location>
</feature>
<protein>
    <recommendedName>
        <fullName evidence="5">Acyl-CoA synthetase</fullName>
    </recommendedName>
</protein>
<dbReference type="SUPFAM" id="SSF56801">
    <property type="entry name" value="Acetyl-CoA synthetase-like"/>
    <property type="match status" value="1"/>
</dbReference>
<keyword evidence="2 8" id="KW-0436">Ligase</keyword>
<evidence type="ECO:0000256" key="1">
    <source>
        <dbReference type="ARBA" id="ARBA00006432"/>
    </source>
</evidence>
<dbReference type="InterPro" id="IPR020845">
    <property type="entry name" value="AMP-binding_CS"/>
</dbReference>
<dbReference type="GO" id="GO:0004467">
    <property type="term" value="F:long-chain fatty acid-CoA ligase activity"/>
    <property type="evidence" value="ECO:0007669"/>
    <property type="project" value="TreeGrafter"/>
</dbReference>
<keyword evidence="3" id="KW-0276">Fatty acid metabolism</keyword>
<evidence type="ECO:0000256" key="2">
    <source>
        <dbReference type="ARBA" id="ARBA00022598"/>
    </source>
</evidence>
<proteinExistence type="inferred from homology"/>
<evidence type="ECO:0000259" key="7">
    <source>
        <dbReference type="Pfam" id="PF00501"/>
    </source>
</evidence>
<evidence type="ECO:0000256" key="4">
    <source>
        <dbReference type="ARBA" id="ARBA00023098"/>
    </source>
</evidence>
<evidence type="ECO:0000256" key="6">
    <source>
        <dbReference type="SAM" id="MobiDB-lite"/>
    </source>
</evidence>
<dbReference type="InterPro" id="IPR000873">
    <property type="entry name" value="AMP-dep_synth/lig_dom"/>
</dbReference>
<dbReference type="PROSITE" id="PS00455">
    <property type="entry name" value="AMP_BINDING"/>
    <property type="match status" value="1"/>
</dbReference>
<evidence type="ECO:0000256" key="3">
    <source>
        <dbReference type="ARBA" id="ARBA00022832"/>
    </source>
</evidence>
<accession>A0A841E5P2</accession>
<gene>
    <name evidence="8" type="ORF">HNR25_000259</name>
</gene>
<dbReference type="EMBL" id="JACHLY010000001">
    <property type="protein sequence ID" value="MBB5996508.1"/>
    <property type="molecule type" value="Genomic_DNA"/>
</dbReference>
<keyword evidence="9" id="KW-1185">Reference proteome</keyword>